<dbReference type="PANTHER" id="PTHR12903">
    <property type="entry name" value="MITOCHONDRIAL RIBOSOMAL PROTEIN L24"/>
    <property type="match status" value="1"/>
</dbReference>
<comment type="caution">
    <text evidence="7">The sequence shown here is derived from an EMBL/GenBank/DDBJ whole genome shotgun (WGS) entry which is preliminary data.</text>
</comment>
<dbReference type="EMBL" id="CAXKWB010000808">
    <property type="protein sequence ID" value="CAL4062295.1"/>
    <property type="molecule type" value="Genomic_DNA"/>
</dbReference>
<name>A0AAV2PQ21_MEGNR</name>
<accession>A0AAV2PQ21</accession>
<dbReference type="GO" id="GO:0003735">
    <property type="term" value="F:structural constituent of ribosome"/>
    <property type="evidence" value="ECO:0007669"/>
    <property type="project" value="InterPro"/>
</dbReference>
<evidence type="ECO:0000256" key="5">
    <source>
        <dbReference type="ARBA" id="ARBA00035357"/>
    </source>
</evidence>
<dbReference type="CDD" id="cd06089">
    <property type="entry name" value="KOW_RPL26"/>
    <property type="match status" value="1"/>
</dbReference>
<gene>
    <name evidence="7" type="ORF">MNOR_LOCUS2594</name>
</gene>
<dbReference type="GO" id="GO:0003723">
    <property type="term" value="F:RNA binding"/>
    <property type="evidence" value="ECO:0007669"/>
    <property type="project" value="InterPro"/>
</dbReference>
<keyword evidence="3" id="KW-0687">Ribonucleoprotein</keyword>
<sequence>MRLSSILRCVADMTKKSSNLPESYIERAQEQLSWRTPLGKQYRRAEIKRRKFRYTTNRPWTQQFYQQNLPGTYRKKVFVEPIGEWTFFKGDRVEVLAGKDGGKQGLVNYIVQERNWVMVEGLNCHFRNMGGKGN</sequence>
<feature type="domain" description="KOW" evidence="6">
    <location>
        <begin position="89"/>
        <end position="120"/>
    </location>
</feature>
<protein>
    <recommendedName>
        <fullName evidence="4">Large ribosomal subunit protein uL24m</fullName>
    </recommendedName>
    <alternativeName>
        <fullName evidence="5">39S ribosomal protein L24, mitochondrial</fullName>
    </alternativeName>
</protein>
<dbReference type="Pfam" id="PF00467">
    <property type="entry name" value="KOW"/>
    <property type="match status" value="1"/>
</dbReference>
<evidence type="ECO:0000256" key="3">
    <source>
        <dbReference type="ARBA" id="ARBA00023274"/>
    </source>
</evidence>
<dbReference type="InterPro" id="IPR003256">
    <property type="entry name" value="Ribosomal_uL24"/>
</dbReference>
<keyword evidence="8" id="KW-1185">Reference proteome</keyword>
<reference evidence="7 8" key="1">
    <citation type="submission" date="2024-05" db="EMBL/GenBank/DDBJ databases">
        <authorList>
            <person name="Wallberg A."/>
        </authorList>
    </citation>
    <scope>NUCLEOTIDE SEQUENCE [LARGE SCALE GENOMIC DNA]</scope>
</reference>
<dbReference type="AlphaFoldDB" id="A0AAV2PQ21"/>
<organism evidence="7 8">
    <name type="scientific">Meganyctiphanes norvegica</name>
    <name type="common">Northern krill</name>
    <name type="synonym">Thysanopoda norvegica</name>
    <dbReference type="NCBI Taxonomy" id="48144"/>
    <lineage>
        <taxon>Eukaryota</taxon>
        <taxon>Metazoa</taxon>
        <taxon>Ecdysozoa</taxon>
        <taxon>Arthropoda</taxon>
        <taxon>Crustacea</taxon>
        <taxon>Multicrustacea</taxon>
        <taxon>Malacostraca</taxon>
        <taxon>Eumalacostraca</taxon>
        <taxon>Eucarida</taxon>
        <taxon>Euphausiacea</taxon>
        <taxon>Euphausiidae</taxon>
        <taxon>Meganyctiphanes</taxon>
    </lineage>
</organism>
<evidence type="ECO:0000259" key="6">
    <source>
        <dbReference type="Pfam" id="PF00467"/>
    </source>
</evidence>
<evidence type="ECO:0000256" key="4">
    <source>
        <dbReference type="ARBA" id="ARBA00035283"/>
    </source>
</evidence>
<dbReference type="InterPro" id="IPR005824">
    <property type="entry name" value="KOW"/>
</dbReference>
<evidence type="ECO:0000256" key="1">
    <source>
        <dbReference type="ARBA" id="ARBA00010618"/>
    </source>
</evidence>
<evidence type="ECO:0000313" key="8">
    <source>
        <dbReference type="Proteomes" id="UP001497623"/>
    </source>
</evidence>
<dbReference type="Gene3D" id="2.30.30.30">
    <property type="match status" value="1"/>
</dbReference>
<evidence type="ECO:0000313" key="7">
    <source>
        <dbReference type="EMBL" id="CAL4062295.1"/>
    </source>
</evidence>
<dbReference type="InterPro" id="IPR041988">
    <property type="entry name" value="Ribosomal_uL24_KOW"/>
</dbReference>
<dbReference type="GO" id="GO:0005840">
    <property type="term" value="C:ribosome"/>
    <property type="evidence" value="ECO:0007669"/>
    <property type="project" value="UniProtKB-KW"/>
</dbReference>
<proteinExistence type="inferred from homology"/>
<dbReference type="InterPro" id="IPR008991">
    <property type="entry name" value="Translation_prot_SH3-like_sf"/>
</dbReference>
<dbReference type="GO" id="GO:0006412">
    <property type="term" value="P:translation"/>
    <property type="evidence" value="ECO:0007669"/>
    <property type="project" value="InterPro"/>
</dbReference>
<comment type="similarity">
    <text evidence="1">Belongs to the universal ribosomal protein uL24 family.</text>
</comment>
<dbReference type="GO" id="GO:1990904">
    <property type="term" value="C:ribonucleoprotein complex"/>
    <property type="evidence" value="ECO:0007669"/>
    <property type="project" value="UniProtKB-KW"/>
</dbReference>
<keyword evidence="2" id="KW-0689">Ribosomal protein</keyword>
<dbReference type="InterPro" id="IPR014722">
    <property type="entry name" value="Rib_uL2_dom2"/>
</dbReference>
<dbReference type="Proteomes" id="UP001497623">
    <property type="component" value="Unassembled WGS sequence"/>
</dbReference>
<evidence type="ECO:0000256" key="2">
    <source>
        <dbReference type="ARBA" id="ARBA00022980"/>
    </source>
</evidence>
<dbReference type="SUPFAM" id="SSF50104">
    <property type="entry name" value="Translation proteins SH3-like domain"/>
    <property type="match status" value="1"/>
</dbReference>